<organism evidence="2">
    <name type="scientific">hydrothermal vent metagenome</name>
    <dbReference type="NCBI Taxonomy" id="652676"/>
    <lineage>
        <taxon>unclassified sequences</taxon>
        <taxon>metagenomes</taxon>
        <taxon>ecological metagenomes</taxon>
    </lineage>
</organism>
<dbReference type="Pfam" id="PF04371">
    <property type="entry name" value="PAD_porph"/>
    <property type="match status" value="1"/>
</dbReference>
<dbReference type="EC" id="3.5.3.12" evidence="2"/>
<dbReference type="EMBL" id="UOFU01000394">
    <property type="protein sequence ID" value="VAX04810.1"/>
    <property type="molecule type" value="Genomic_DNA"/>
</dbReference>
<dbReference type="PANTHER" id="PTHR31377">
    <property type="entry name" value="AGMATINE DEIMINASE-RELATED"/>
    <property type="match status" value="1"/>
</dbReference>
<accession>A0A3B1B3E1</accession>
<reference evidence="2" key="1">
    <citation type="submission" date="2018-06" db="EMBL/GenBank/DDBJ databases">
        <authorList>
            <person name="Zhirakovskaya E."/>
        </authorList>
    </citation>
    <scope>NUCLEOTIDE SEQUENCE</scope>
</reference>
<gene>
    <name evidence="2" type="ORF">MNBD_GAMMA20-1148</name>
</gene>
<dbReference type="PANTHER" id="PTHR31377:SF0">
    <property type="entry name" value="AGMATINE DEIMINASE-RELATED"/>
    <property type="match status" value="1"/>
</dbReference>
<name>A0A3B1B3E1_9ZZZZ</name>
<dbReference type="SUPFAM" id="SSF55909">
    <property type="entry name" value="Pentein"/>
    <property type="match status" value="1"/>
</dbReference>
<dbReference type="AlphaFoldDB" id="A0A3B1B3E1"/>
<sequence length="350" mass="38948">MKRSYRLPAEWEAQSGVMLTWPHEQSDWAPLLAHIEPVFVRIACEIGHREGVLIVCHDEPLRQHVLQQLRQADAQMDRIDCRIAPSNDTWARDHGPLTVLDDEGSAYLLNFTFNGWGGKYPAELDNAITGNLARQGVFGDTPCRPIDWVLEGGSIDSDGRGRLLTTETCLLSPGRNPQRDKAGIEQALHQYLGVEHVLWLTHGALAGDDTDSHIDTLARFCDPLTIAYTRCDDPNDNHYTELQAMQAELHALISPDGQPYRLLPLPLPAPQFNTKGERLPATYTNFLIINGAVLVPTYDDPQDAVALKRLQTGFPQRDIIAIDARPLIEQFGSLHCVTLQLPKGVFADDG</sequence>
<dbReference type="GO" id="GO:0047632">
    <property type="term" value="F:agmatine deiminase activity"/>
    <property type="evidence" value="ECO:0007669"/>
    <property type="project" value="UniProtKB-EC"/>
</dbReference>
<dbReference type="GO" id="GO:0009446">
    <property type="term" value="P:putrescine biosynthetic process"/>
    <property type="evidence" value="ECO:0007669"/>
    <property type="project" value="InterPro"/>
</dbReference>
<evidence type="ECO:0000256" key="1">
    <source>
        <dbReference type="ARBA" id="ARBA00022801"/>
    </source>
</evidence>
<dbReference type="GO" id="GO:0004668">
    <property type="term" value="F:protein-arginine deiminase activity"/>
    <property type="evidence" value="ECO:0007669"/>
    <property type="project" value="InterPro"/>
</dbReference>
<dbReference type="Gene3D" id="3.75.10.10">
    <property type="entry name" value="L-arginine/glycine Amidinotransferase, Chain A"/>
    <property type="match status" value="1"/>
</dbReference>
<proteinExistence type="predicted"/>
<keyword evidence="1 2" id="KW-0378">Hydrolase</keyword>
<evidence type="ECO:0000313" key="2">
    <source>
        <dbReference type="EMBL" id="VAX04810.1"/>
    </source>
</evidence>
<protein>
    <submittedName>
        <fullName evidence="2">Agmatine deiminase</fullName>
        <ecNumber evidence="2">3.5.3.12</ecNumber>
    </submittedName>
</protein>
<dbReference type="InterPro" id="IPR007466">
    <property type="entry name" value="Peptidyl-Arg-deiminase_porph"/>
</dbReference>